<keyword evidence="3" id="KW-1185">Reference proteome</keyword>
<name>A0A433VS18_9CYAN</name>
<feature type="domain" description="Virulence-associated protein E-like" evidence="1">
    <location>
        <begin position="174"/>
        <end position="376"/>
    </location>
</feature>
<accession>A0A433VS18</accession>
<evidence type="ECO:0000313" key="3">
    <source>
        <dbReference type="Proteomes" id="UP000271624"/>
    </source>
</evidence>
<organism evidence="2 3">
    <name type="scientific">Dulcicalothrix desertica PCC 7102</name>
    <dbReference type="NCBI Taxonomy" id="232991"/>
    <lineage>
        <taxon>Bacteria</taxon>
        <taxon>Bacillati</taxon>
        <taxon>Cyanobacteriota</taxon>
        <taxon>Cyanophyceae</taxon>
        <taxon>Nostocales</taxon>
        <taxon>Calotrichaceae</taxon>
        <taxon>Dulcicalothrix</taxon>
    </lineage>
</organism>
<dbReference type="PANTHER" id="PTHR34985">
    <property type="entry name" value="SLR0554 PROTEIN"/>
    <property type="match status" value="1"/>
</dbReference>
<gene>
    <name evidence="2" type="ORF">DSM106972_009220</name>
</gene>
<sequence>MDISNNNVANYNSNVNAEIDFIDDTDTFSAGNDLDKLLKAIRCIDILHLQVLGSSRYDNKDAREQNAVIKQAKSAILKAGKQSGYVFWEVFKAAYHNKLDRNEWTGDIYFNGTVNTSEKLLDRLETSLGLLSPISETVYNRKLDVLLECYGFNPVRKQLENYAKQYPEVMPEWSQLASILFGTTDELSQMMVEKWLIAAVARAIQPGCQVDNALVLKGGQGIGKSTCFRILGGDYFLDLDNSTDGTEVKRQLGRSWIVEMGEMEAITGKKDTEELKAFLTKLKDTYRALYERSPKDHQRHVVFGGTCNSNEVLRDPTGSRRQWFIDCDERPINNDWLKVNREAILASAYHKFISGASWWADSEMTKASEERNKDYTVSGAWTEQLEAVLTEVTVDGSKEVAFKLVDIMKALLLSPESQSKNKKAILLSLKQLGYDQKVVRVGTSTAKMYCLKTASKPVPTEYSGTTWMYWRDAWKSSKEV</sequence>
<dbReference type="Pfam" id="PF05272">
    <property type="entry name" value="VapE-like_dom"/>
    <property type="match status" value="1"/>
</dbReference>
<dbReference type="OrthoDB" id="9763644at2"/>
<dbReference type="Proteomes" id="UP000271624">
    <property type="component" value="Unassembled WGS sequence"/>
</dbReference>
<dbReference type="AlphaFoldDB" id="A0A433VS18"/>
<dbReference type="PANTHER" id="PTHR34985:SF1">
    <property type="entry name" value="SLR0554 PROTEIN"/>
    <property type="match status" value="1"/>
</dbReference>
<dbReference type="RefSeq" id="WP_127079335.1">
    <property type="nucleotide sequence ID" value="NZ_RSCL01000002.1"/>
</dbReference>
<protein>
    <recommendedName>
        <fullName evidence="1">Virulence-associated protein E-like domain-containing protein</fullName>
    </recommendedName>
</protein>
<comment type="caution">
    <text evidence="2">The sequence shown here is derived from an EMBL/GenBank/DDBJ whole genome shotgun (WGS) entry which is preliminary data.</text>
</comment>
<reference evidence="2" key="1">
    <citation type="submission" date="2018-12" db="EMBL/GenBank/DDBJ databases">
        <authorList>
            <person name="Will S."/>
            <person name="Neumann-Schaal M."/>
            <person name="Henke P."/>
        </authorList>
    </citation>
    <scope>NUCLEOTIDE SEQUENCE</scope>
    <source>
        <strain evidence="2">PCC 7102</strain>
    </source>
</reference>
<proteinExistence type="predicted"/>
<dbReference type="EMBL" id="RSCL01000002">
    <property type="protein sequence ID" value="RUT08869.1"/>
    <property type="molecule type" value="Genomic_DNA"/>
</dbReference>
<reference evidence="2" key="2">
    <citation type="journal article" date="2019" name="Genome Biol. Evol.">
        <title>Day and night: Metabolic profiles and evolutionary relationships of six axenic non-marine cyanobacteria.</title>
        <authorList>
            <person name="Will S.E."/>
            <person name="Henke P."/>
            <person name="Boedeker C."/>
            <person name="Huang S."/>
            <person name="Brinkmann H."/>
            <person name="Rohde M."/>
            <person name="Jarek M."/>
            <person name="Friedl T."/>
            <person name="Seufert S."/>
            <person name="Schumacher M."/>
            <person name="Overmann J."/>
            <person name="Neumann-Schaal M."/>
            <person name="Petersen J."/>
        </authorList>
    </citation>
    <scope>NUCLEOTIDE SEQUENCE [LARGE SCALE GENOMIC DNA]</scope>
    <source>
        <strain evidence="2">PCC 7102</strain>
    </source>
</reference>
<dbReference type="InterPro" id="IPR007936">
    <property type="entry name" value="VapE-like_dom"/>
</dbReference>
<evidence type="ECO:0000313" key="2">
    <source>
        <dbReference type="EMBL" id="RUT08869.1"/>
    </source>
</evidence>
<evidence type="ECO:0000259" key="1">
    <source>
        <dbReference type="Pfam" id="PF05272"/>
    </source>
</evidence>